<proteinExistence type="predicted"/>
<keyword evidence="2" id="KW-1185">Reference proteome</keyword>
<organism evidence="1 2">
    <name type="scientific">Dendrobium thyrsiflorum</name>
    <name type="common">Pinecone-like raceme dendrobium</name>
    <name type="synonym">Orchid</name>
    <dbReference type="NCBI Taxonomy" id="117978"/>
    <lineage>
        <taxon>Eukaryota</taxon>
        <taxon>Viridiplantae</taxon>
        <taxon>Streptophyta</taxon>
        <taxon>Embryophyta</taxon>
        <taxon>Tracheophyta</taxon>
        <taxon>Spermatophyta</taxon>
        <taxon>Magnoliopsida</taxon>
        <taxon>Liliopsida</taxon>
        <taxon>Asparagales</taxon>
        <taxon>Orchidaceae</taxon>
        <taxon>Epidendroideae</taxon>
        <taxon>Malaxideae</taxon>
        <taxon>Dendrobiinae</taxon>
        <taxon>Dendrobium</taxon>
    </lineage>
</organism>
<dbReference type="Proteomes" id="UP001552299">
    <property type="component" value="Unassembled WGS sequence"/>
</dbReference>
<evidence type="ECO:0000313" key="2">
    <source>
        <dbReference type="Proteomes" id="UP001552299"/>
    </source>
</evidence>
<name>A0ABD0TXV2_DENTH</name>
<comment type="caution">
    <text evidence="1">The sequence shown here is derived from an EMBL/GenBank/DDBJ whole genome shotgun (WGS) entry which is preliminary data.</text>
</comment>
<sequence>MWGLLVALIPGLDMPFPLVSVGCSDSGWLWAPGCLVPEPVVPFLREPYLSLGFFLCFGWLIRAVALGDCWFPLPIYRCCFLLKKRVFPKGRTNSAFLGSSQSSIGTTAASSSSSSISIQFYRNASINTGSS</sequence>
<gene>
    <name evidence="1" type="ORF">M5K25_026568</name>
</gene>
<accession>A0ABD0TXV2</accession>
<protein>
    <recommendedName>
        <fullName evidence="3">Secreted protein</fullName>
    </recommendedName>
</protein>
<evidence type="ECO:0000313" key="1">
    <source>
        <dbReference type="EMBL" id="KAL0904452.1"/>
    </source>
</evidence>
<evidence type="ECO:0008006" key="3">
    <source>
        <dbReference type="Google" id="ProtNLM"/>
    </source>
</evidence>
<dbReference type="AlphaFoldDB" id="A0ABD0TXV2"/>
<dbReference type="EMBL" id="JANQDX010000019">
    <property type="protein sequence ID" value="KAL0904452.1"/>
    <property type="molecule type" value="Genomic_DNA"/>
</dbReference>
<reference evidence="1 2" key="1">
    <citation type="journal article" date="2024" name="Plant Biotechnol. J.">
        <title>Dendrobium thyrsiflorum genome and its molecular insights into genes involved in important horticultural traits.</title>
        <authorList>
            <person name="Chen B."/>
            <person name="Wang J.Y."/>
            <person name="Zheng P.J."/>
            <person name="Li K.L."/>
            <person name="Liang Y.M."/>
            <person name="Chen X.F."/>
            <person name="Zhang C."/>
            <person name="Zhao X."/>
            <person name="He X."/>
            <person name="Zhang G.Q."/>
            <person name="Liu Z.J."/>
            <person name="Xu Q."/>
        </authorList>
    </citation>
    <scope>NUCLEOTIDE SEQUENCE [LARGE SCALE GENOMIC DNA]</scope>
    <source>
        <strain evidence="1">GZMU011</strain>
    </source>
</reference>